<dbReference type="Proteomes" id="UP000532936">
    <property type="component" value="Unassembled WGS sequence"/>
</dbReference>
<comment type="caution">
    <text evidence="13">The sequence shown here is derived from an EMBL/GenBank/DDBJ whole genome shotgun (WGS) entry which is preliminary data.</text>
</comment>
<keyword evidence="3 8" id="KW-1134">Transmembrane beta strand</keyword>
<keyword evidence="4 8" id="KW-0812">Transmembrane</keyword>
<evidence type="ECO:0000259" key="12">
    <source>
        <dbReference type="Pfam" id="PF07715"/>
    </source>
</evidence>
<evidence type="ECO:0000256" key="8">
    <source>
        <dbReference type="PROSITE-ProRule" id="PRU01360"/>
    </source>
</evidence>
<dbReference type="Gene3D" id="2.170.130.10">
    <property type="entry name" value="TonB-dependent receptor, plug domain"/>
    <property type="match status" value="1"/>
</dbReference>
<dbReference type="InterPro" id="IPR037066">
    <property type="entry name" value="Plug_dom_sf"/>
</dbReference>
<dbReference type="PANTHER" id="PTHR40980:SF4">
    <property type="entry name" value="TONB-DEPENDENT RECEPTOR-LIKE BETA-BARREL DOMAIN-CONTAINING PROTEIN"/>
    <property type="match status" value="1"/>
</dbReference>
<evidence type="ECO:0000313" key="14">
    <source>
        <dbReference type="Proteomes" id="UP000532936"/>
    </source>
</evidence>
<evidence type="ECO:0000256" key="6">
    <source>
        <dbReference type="ARBA" id="ARBA00023136"/>
    </source>
</evidence>
<dbReference type="InterPro" id="IPR036942">
    <property type="entry name" value="Beta-barrel_TonB_sf"/>
</dbReference>
<feature type="signal peptide" evidence="10">
    <location>
        <begin position="1"/>
        <end position="25"/>
    </location>
</feature>
<evidence type="ECO:0000259" key="11">
    <source>
        <dbReference type="Pfam" id="PF00593"/>
    </source>
</evidence>
<reference evidence="13 14" key="1">
    <citation type="submission" date="2020-08" db="EMBL/GenBank/DDBJ databases">
        <title>Genomic Encyclopedia of Type Strains, Phase IV (KMG-IV): sequencing the most valuable type-strain genomes for metagenomic binning, comparative biology and taxonomic classification.</title>
        <authorList>
            <person name="Goeker M."/>
        </authorList>
    </citation>
    <scope>NUCLEOTIDE SEQUENCE [LARGE SCALE GENOMIC DNA]</scope>
    <source>
        <strain evidence="13 14">DSM 14878</strain>
    </source>
</reference>
<dbReference type="EMBL" id="JACIDA010000001">
    <property type="protein sequence ID" value="MBB3870808.1"/>
    <property type="molecule type" value="Genomic_DNA"/>
</dbReference>
<dbReference type="CDD" id="cd01347">
    <property type="entry name" value="ligand_gated_channel"/>
    <property type="match status" value="1"/>
</dbReference>
<protein>
    <submittedName>
        <fullName evidence="13">TonB-dependent receptor</fullName>
    </submittedName>
</protein>
<feature type="domain" description="TonB-dependent receptor plug" evidence="12">
    <location>
        <begin position="55"/>
        <end position="162"/>
    </location>
</feature>
<feature type="domain" description="TonB-dependent receptor-like beta-barrel" evidence="11">
    <location>
        <begin position="392"/>
        <end position="845"/>
    </location>
</feature>
<keyword evidence="13" id="KW-0675">Receptor</keyword>
<feature type="chain" id="PRO_5030853287" evidence="10">
    <location>
        <begin position="26"/>
        <end position="879"/>
    </location>
</feature>
<dbReference type="Pfam" id="PF00593">
    <property type="entry name" value="TonB_dep_Rec_b-barrel"/>
    <property type="match status" value="1"/>
</dbReference>
<dbReference type="AlphaFoldDB" id="A0A7W6EYL9"/>
<gene>
    <name evidence="13" type="ORF">GGR11_000322</name>
</gene>
<keyword evidence="7 8" id="KW-0998">Cell outer membrane</keyword>
<dbReference type="GO" id="GO:0009279">
    <property type="term" value="C:cell outer membrane"/>
    <property type="evidence" value="ECO:0007669"/>
    <property type="project" value="UniProtKB-SubCell"/>
</dbReference>
<name>A0A7W6EYL9_9CAUL</name>
<proteinExistence type="inferred from homology"/>
<keyword evidence="6 8" id="KW-0472">Membrane</keyword>
<keyword evidence="5 9" id="KW-0798">TonB box</keyword>
<dbReference type="NCBIfam" id="TIGR01782">
    <property type="entry name" value="TonB-Xanth-Caul"/>
    <property type="match status" value="1"/>
</dbReference>
<evidence type="ECO:0000256" key="10">
    <source>
        <dbReference type="SAM" id="SignalP"/>
    </source>
</evidence>
<comment type="subcellular location">
    <subcellularLocation>
        <location evidence="1 8">Cell outer membrane</location>
        <topology evidence="1 8">Multi-pass membrane protein</topology>
    </subcellularLocation>
</comment>
<keyword evidence="2 8" id="KW-0813">Transport</keyword>
<evidence type="ECO:0000256" key="1">
    <source>
        <dbReference type="ARBA" id="ARBA00004571"/>
    </source>
</evidence>
<dbReference type="InterPro" id="IPR010104">
    <property type="entry name" value="TonB_rcpt_bac"/>
</dbReference>
<evidence type="ECO:0000256" key="5">
    <source>
        <dbReference type="ARBA" id="ARBA00023077"/>
    </source>
</evidence>
<dbReference type="Gene3D" id="2.40.170.20">
    <property type="entry name" value="TonB-dependent receptor, beta-barrel domain"/>
    <property type="match status" value="1"/>
</dbReference>
<keyword evidence="10" id="KW-0732">Signal</keyword>
<dbReference type="RefSeq" id="WP_183195112.1">
    <property type="nucleotide sequence ID" value="NZ_JACIDA010000001.1"/>
</dbReference>
<evidence type="ECO:0000256" key="4">
    <source>
        <dbReference type="ARBA" id="ARBA00022692"/>
    </source>
</evidence>
<evidence type="ECO:0000256" key="7">
    <source>
        <dbReference type="ARBA" id="ARBA00023237"/>
    </source>
</evidence>
<evidence type="ECO:0000256" key="9">
    <source>
        <dbReference type="RuleBase" id="RU003357"/>
    </source>
</evidence>
<comment type="similarity">
    <text evidence="8 9">Belongs to the TonB-dependent receptor family.</text>
</comment>
<dbReference type="Pfam" id="PF07715">
    <property type="entry name" value="Plug"/>
    <property type="match status" value="1"/>
</dbReference>
<dbReference type="SUPFAM" id="SSF56935">
    <property type="entry name" value="Porins"/>
    <property type="match status" value="1"/>
</dbReference>
<dbReference type="PROSITE" id="PS52016">
    <property type="entry name" value="TONB_DEPENDENT_REC_3"/>
    <property type="match status" value="1"/>
</dbReference>
<dbReference type="PANTHER" id="PTHR40980">
    <property type="entry name" value="PLUG DOMAIN-CONTAINING PROTEIN"/>
    <property type="match status" value="1"/>
</dbReference>
<evidence type="ECO:0000313" key="13">
    <source>
        <dbReference type="EMBL" id="MBB3870808.1"/>
    </source>
</evidence>
<sequence>MTVRHISLRQFWLASTFLFATPAVAQTVSTDPVAHLDEVVVTGARLQARTEIATKRNATIILDSISADEIGSLPDFGLGEALERVPGVSTVQNNDRGEAQFLSIRGLNADYNLVEVDGVALPANELGRRNVSLDVIPSSLARRVDVAKSVTPEMNGNAIGGVANLVTRSAFDGRGGLFIGGRFDIGAWDNERHFSQGGASGQGEAVISNTFGPGDRFGFVVSASRYVRDSSSLNSAVDNYSFFDPVTHARLAVTAPGLDTADVAPQRRRWLAYDNVRTREGVFGKLEYRHGSLEARLTAADFNHTNDEDRQSNILIANGNPAPASISATGGTVTSANAQVDLVQYDQERGIRYVDFRVRWTPGQRQFVDFGLNDAVATYRQDARLATYRIANTTNLAFSYEIERGDFPYLNVANPAFAFDPANYRQFEYGATLDDSREEAKTGHLDWGFNVDRSDRGLGLQVGAYARRLERRYDRAVDNYRPLSSSDYRLSTVGSLSGYSPFNARGTQILIVDPGLAQAFFEANRAGFSATSTNAAGSISADYDINEDIDAVYAMARFATDRLTLVGGLRYERTKLQTGSAALVSGAYVYGVQETDYDDWLPSFQANYDLTDRLKVRAAWSRTIGRANYDDLASREVRTIDSDGDYTIRGGNPFLEPRRSDNADLSLEYYAGRDAMASIGVFQKEISDEIITLRTTADEMIDGALESVTRIRPTNAGDFKVQGIEFNLVISRMDFLPAPLHGLGVSANLTLLDGTPPSITMNDFTERRLPGLFESSDRVGNVKVFYTAGPLTLQGAWNHVGDTLYSVSNSDPLQDRIVEANDRFDAQARYRLNRNLTVVAQAKNLTNERRRRMFGPDFGLLREELDNGRAFYVGALFRY</sequence>
<dbReference type="InterPro" id="IPR000531">
    <property type="entry name" value="Beta-barrel_TonB"/>
</dbReference>
<dbReference type="InterPro" id="IPR039426">
    <property type="entry name" value="TonB-dep_rcpt-like"/>
</dbReference>
<organism evidence="13 14">
    <name type="scientific">Brevundimonas mediterranea</name>
    <dbReference type="NCBI Taxonomy" id="74329"/>
    <lineage>
        <taxon>Bacteria</taxon>
        <taxon>Pseudomonadati</taxon>
        <taxon>Pseudomonadota</taxon>
        <taxon>Alphaproteobacteria</taxon>
        <taxon>Caulobacterales</taxon>
        <taxon>Caulobacteraceae</taxon>
        <taxon>Brevundimonas</taxon>
    </lineage>
</organism>
<evidence type="ECO:0000256" key="3">
    <source>
        <dbReference type="ARBA" id="ARBA00022452"/>
    </source>
</evidence>
<dbReference type="InterPro" id="IPR012910">
    <property type="entry name" value="Plug_dom"/>
</dbReference>
<accession>A0A7W6EYL9</accession>
<evidence type="ECO:0000256" key="2">
    <source>
        <dbReference type="ARBA" id="ARBA00022448"/>
    </source>
</evidence>